<dbReference type="PANTHER" id="PTHR36966:SF1">
    <property type="entry name" value="REP-ASSOCIATED TYROSINE TRANSPOSASE"/>
    <property type="match status" value="1"/>
</dbReference>
<dbReference type="SUPFAM" id="SSF143422">
    <property type="entry name" value="Transposase IS200-like"/>
    <property type="match status" value="1"/>
</dbReference>
<proteinExistence type="predicted"/>
<dbReference type="SMART" id="SM01321">
    <property type="entry name" value="Y1_Tnp"/>
    <property type="match status" value="1"/>
</dbReference>
<reference evidence="3" key="1">
    <citation type="submission" date="2018-07" db="EMBL/GenBank/DDBJ databases">
        <authorList>
            <person name="Blom J."/>
        </authorList>
    </citation>
    <scope>NUCLEOTIDE SEQUENCE [LARGE SCALE GENOMIC DNA]</scope>
    <source>
        <strain evidence="3">CCOS 864</strain>
    </source>
</reference>
<keyword evidence="3" id="KW-1185">Reference proteome</keyword>
<feature type="domain" description="Transposase IS200-like" evidence="1">
    <location>
        <begin position="16"/>
        <end position="130"/>
    </location>
</feature>
<dbReference type="GO" id="GO:0004803">
    <property type="term" value="F:transposase activity"/>
    <property type="evidence" value="ECO:0007669"/>
    <property type="project" value="InterPro"/>
</dbReference>
<dbReference type="EMBL" id="UIDD01000007">
    <property type="protein sequence ID" value="SUQ62917.1"/>
    <property type="molecule type" value="Genomic_DNA"/>
</dbReference>
<dbReference type="RefSeq" id="WP_115086503.1">
    <property type="nucleotide sequence ID" value="NZ_CBCSFG010000013.1"/>
</dbReference>
<evidence type="ECO:0000313" key="3">
    <source>
        <dbReference type="Proteomes" id="UP000255177"/>
    </source>
</evidence>
<evidence type="ECO:0000313" key="2">
    <source>
        <dbReference type="EMBL" id="SUQ62917.1"/>
    </source>
</evidence>
<dbReference type="Pfam" id="PF01797">
    <property type="entry name" value="Y1_Tnp"/>
    <property type="match status" value="1"/>
</dbReference>
<accession>A0A380SY65</accession>
<name>A0A380SY65_9PSED</name>
<protein>
    <submittedName>
        <fullName evidence="2">Transposase IS200 like family protein</fullName>
    </submittedName>
</protein>
<dbReference type="AlphaFoldDB" id="A0A380SY65"/>
<dbReference type="InterPro" id="IPR052715">
    <property type="entry name" value="RAYT_transposase"/>
</dbReference>
<dbReference type="InterPro" id="IPR036515">
    <property type="entry name" value="Transposase_17_sf"/>
</dbReference>
<evidence type="ECO:0000259" key="1">
    <source>
        <dbReference type="SMART" id="SM01321"/>
    </source>
</evidence>
<dbReference type="Proteomes" id="UP000255177">
    <property type="component" value="Unassembled WGS sequence"/>
</dbReference>
<gene>
    <name evidence="2" type="ORF">CCOS864_02366</name>
</gene>
<dbReference type="NCBIfam" id="NF047646">
    <property type="entry name" value="REP_Tyr_transpos"/>
    <property type="match status" value="1"/>
</dbReference>
<dbReference type="InterPro" id="IPR002686">
    <property type="entry name" value="Transposase_17"/>
</dbReference>
<dbReference type="Gene3D" id="3.30.70.1290">
    <property type="entry name" value="Transposase IS200-like"/>
    <property type="match status" value="1"/>
</dbReference>
<dbReference type="GO" id="GO:0043565">
    <property type="term" value="F:sequence-specific DNA binding"/>
    <property type="evidence" value="ECO:0007669"/>
    <property type="project" value="TreeGrafter"/>
</dbReference>
<organism evidence="2 3">
    <name type="scientific">Pseudomonas wadenswilerensis</name>
    <dbReference type="NCBI Taxonomy" id="1785161"/>
    <lineage>
        <taxon>Bacteria</taxon>
        <taxon>Pseudomonadati</taxon>
        <taxon>Pseudomonadota</taxon>
        <taxon>Gammaproteobacteria</taxon>
        <taxon>Pseudomonadales</taxon>
        <taxon>Pseudomonadaceae</taxon>
        <taxon>Pseudomonas</taxon>
    </lineage>
</organism>
<dbReference type="PANTHER" id="PTHR36966">
    <property type="entry name" value="REP-ASSOCIATED TYROSINE TRANSPOSASE"/>
    <property type="match status" value="1"/>
</dbReference>
<dbReference type="GO" id="GO:0006313">
    <property type="term" value="P:DNA transposition"/>
    <property type="evidence" value="ECO:0007669"/>
    <property type="project" value="InterPro"/>
</dbReference>
<sequence>MDSPASHRLRRGRVSTPGGLYLLTSITENRQPVFTDFHLARLMVEQLQYAQQQALAKSLAWVIMPDHLHWLIELQQGTLASLVRRVKSRSTCLINKASRRTGRLWQQGFHDRALRREEDIQAVARYIVANPLRAGLVSRIGDYPHWDAIWL</sequence>